<name>A0AA39NYX8_9AGAR</name>
<gene>
    <name evidence="2" type="ORF">EDD18DRAFT_1220458</name>
</gene>
<proteinExistence type="predicted"/>
<dbReference type="EMBL" id="JAUEPU010000170">
    <property type="protein sequence ID" value="KAK0474467.1"/>
    <property type="molecule type" value="Genomic_DNA"/>
</dbReference>
<keyword evidence="1" id="KW-0732">Signal</keyword>
<protein>
    <recommendedName>
        <fullName evidence="4">Secreted protein</fullName>
    </recommendedName>
</protein>
<evidence type="ECO:0008006" key="4">
    <source>
        <dbReference type="Google" id="ProtNLM"/>
    </source>
</evidence>
<feature type="signal peptide" evidence="1">
    <location>
        <begin position="1"/>
        <end position="19"/>
    </location>
</feature>
<evidence type="ECO:0000313" key="3">
    <source>
        <dbReference type="Proteomes" id="UP001175228"/>
    </source>
</evidence>
<dbReference type="AlphaFoldDB" id="A0AA39NYX8"/>
<comment type="caution">
    <text evidence="2">The sequence shown here is derived from an EMBL/GenBank/DDBJ whole genome shotgun (WGS) entry which is preliminary data.</text>
</comment>
<keyword evidence="3" id="KW-1185">Reference proteome</keyword>
<accession>A0AA39NYX8</accession>
<dbReference type="Proteomes" id="UP001175228">
    <property type="component" value="Unassembled WGS sequence"/>
</dbReference>
<organism evidence="2 3">
    <name type="scientific">Armillaria luteobubalina</name>
    <dbReference type="NCBI Taxonomy" id="153913"/>
    <lineage>
        <taxon>Eukaryota</taxon>
        <taxon>Fungi</taxon>
        <taxon>Dikarya</taxon>
        <taxon>Basidiomycota</taxon>
        <taxon>Agaricomycotina</taxon>
        <taxon>Agaricomycetes</taxon>
        <taxon>Agaricomycetidae</taxon>
        <taxon>Agaricales</taxon>
        <taxon>Marasmiineae</taxon>
        <taxon>Physalacriaceae</taxon>
        <taxon>Armillaria</taxon>
    </lineage>
</organism>
<feature type="chain" id="PRO_5041376883" description="Secreted protein" evidence="1">
    <location>
        <begin position="20"/>
        <end position="88"/>
    </location>
</feature>
<evidence type="ECO:0000256" key="1">
    <source>
        <dbReference type="SAM" id="SignalP"/>
    </source>
</evidence>
<evidence type="ECO:0000313" key="2">
    <source>
        <dbReference type="EMBL" id="KAK0474467.1"/>
    </source>
</evidence>
<reference evidence="2" key="1">
    <citation type="submission" date="2023-06" db="EMBL/GenBank/DDBJ databases">
        <authorList>
            <consortium name="Lawrence Berkeley National Laboratory"/>
            <person name="Ahrendt S."/>
            <person name="Sahu N."/>
            <person name="Indic B."/>
            <person name="Wong-Bajracharya J."/>
            <person name="Merenyi Z."/>
            <person name="Ke H.-M."/>
            <person name="Monk M."/>
            <person name="Kocsube S."/>
            <person name="Drula E."/>
            <person name="Lipzen A."/>
            <person name="Balint B."/>
            <person name="Henrissat B."/>
            <person name="Andreopoulos B."/>
            <person name="Martin F.M."/>
            <person name="Harder C.B."/>
            <person name="Rigling D."/>
            <person name="Ford K.L."/>
            <person name="Foster G.D."/>
            <person name="Pangilinan J."/>
            <person name="Papanicolaou A."/>
            <person name="Barry K."/>
            <person name="LaButti K."/>
            <person name="Viragh M."/>
            <person name="Koriabine M."/>
            <person name="Yan M."/>
            <person name="Riley R."/>
            <person name="Champramary S."/>
            <person name="Plett K.L."/>
            <person name="Tsai I.J."/>
            <person name="Slot J."/>
            <person name="Sipos G."/>
            <person name="Plett J."/>
            <person name="Nagy L.G."/>
            <person name="Grigoriev I.V."/>
        </authorList>
    </citation>
    <scope>NUCLEOTIDE SEQUENCE</scope>
    <source>
        <strain evidence="2">HWK02</strain>
    </source>
</reference>
<sequence length="88" mass="9812">MFSLLTSFLHLSSLEIVSSQWRVVSNMARVRYVFGNAHLDVESRMEYAASQRLTRTLLFFKASRFSHGGEDTAFSGFLSDDGGPGFGI</sequence>